<dbReference type="Proteomes" id="UP000230282">
    <property type="component" value="Unassembled WGS sequence"/>
</dbReference>
<gene>
    <name evidence="1" type="ORF">CVP04_01550</name>
</gene>
<dbReference type="EMBL" id="PHGZ01000004">
    <property type="protein sequence ID" value="PJG83802.1"/>
    <property type="molecule type" value="Genomic_DNA"/>
</dbReference>
<name>A0A2M8RY40_9PAST</name>
<protein>
    <submittedName>
        <fullName evidence="1">Lytic protein Rz1</fullName>
    </submittedName>
</protein>
<evidence type="ECO:0000313" key="2">
    <source>
        <dbReference type="Proteomes" id="UP000230282"/>
    </source>
</evidence>
<proteinExistence type="predicted"/>
<dbReference type="OrthoDB" id="5679135at2"/>
<accession>A0A2M8RY40</accession>
<evidence type="ECO:0000313" key="1">
    <source>
        <dbReference type="EMBL" id="PJG83802.1"/>
    </source>
</evidence>
<comment type="caution">
    <text evidence="1">The sequence shown here is derived from an EMBL/GenBank/DDBJ whole genome shotgun (WGS) entry which is preliminary data.</text>
</comment>
<keyword evidence="2" id="KW-1185">Reference proteome</keyword>
<dbReference type="InterPro" id="IPR058979">
    <property type="entry name" value="LysC-like"/>
</dbReference>
<dbReference type="Pfam" id="PF23793">
    <property type="entry name" value="LysC"/>
    <property type="match status" value="1"/>
</dbReference>
<organism evidence="1 2">
    <name type="scientific">Caviibacterium pharyngocola</name>
    <dbReference type="NCBI Taxonomy" id="28159"/>
    <lineage>
        <taxon>Bacteria</taxon>
        <taxon>Pseudomonadati</taxon>
        <taxon>Pseudomonadota</taxon>
        <taxon>Gammaproteobacteria</taxon>
        <taxon>Pasteurellales</taxon>
        <taxon>Pasteurellaceae</taxon>
        <taxon>Caviibacterium</taxon>
    </lineage>
</organism>
<reference evidence="1 2" key="1">
    <citation type="submission" date="2017-11" db="EMBL/GenBank/DDBJ databases">
        <title>Reclassification of Bisgaard taxon 5 as Caviibacterium pharyngocola gen. nov., sp. nov.</title>
        <authorList>
            <person name="Christensen H."/>
        </authorList>
    </citation>
    <scope>NUCLEOTIDE SEQUENCE [LARGE SCALE GENOMIC DNA]</scope>
    <source>
        <strain evidence="1 2">7_3</strain>
    </source>
</reference>
<dbReference type="AlphaFoldDB" id="A0A2M8RY40"/>
<sequence>MLLSSCSSQIETTHCPGIPPVLLGHLDKTAFKGRTYGDVTQYAVILKRERDMCLNRIDKIRDWQVELHK</sequence>
<dbReference type="RefSeq" id="WP_100295769.1">
    <property type="nucleotide sequence ID" value="NZ_PHGZ01000004.1"/>
</dbReference>